<accession>W2XV15</accession>
<evidence type="ECO:0000256" key="2">
    <source>
        <dbReference type="SAM" id="MobiDB-lite"/>
    </source>
</evidence>
<reference evidence="3 4" key="1">
    <citation type="submission" date="2013-11" db="EMBL/GenBank/DDBJ databases">
        <title>The Genome Sequence of Phytophthora parasitica CJ01A1.</title>
        <authorList>
            <consortium name="The Broad Institute Genomics Platform"/>
            <person name="Russ C."/>
            <person name="Tyler B."/>
            <person name="Panabieres F."/>
            <person name="Shan W."/>
            <person name="Tripathy S."/>
            <person name="Grunwald N."/>
            <person name="Machado M."/>
            <person name="Johnson C.S."/>
            <person name="Walker B."/>
            <person name="Young S.K."/>
            <person name="Zeng Q."/>
            <person name="Gargeya S."/>
            <person name="Fitzgerald M."/>
            <person name="Haas B."/>
            <person name="Abouelleil A."/>
            <person name="Allen A.W."/>
            <person name="Alvarado L."/>
            <person name="Arachchi H.M."/>
            <person name="Berlin A.M."/>
            <person name="Chapman S.B."/>
            <person name="Gainer-Dewar J."/>
            <person name="Goldberg J."/>
            <person name="Griggs A."/>
            <person name="Gujja S."/>
            <person name="Hansen M."/>
            <person name="Howarth C."/>
            <person name="Imamovic A."/>
            <person name="Ireland A."/>
            <person name="Larimer J."/>
            <person name="McCowan C."/>
            <person name="Murphy C."/>
            <person name="Pearson M."/>
            <person name="Poon T.W."/>
            <person name="Priest M."/>
            <person name="Roberts A."/>
            <person name="Saif S."/>
            <person name="Shea T."/>
            <person name="Sisk P."/>
            <person name="Sykes S."/>
            <person name="Wortman J."/>
            <person name="Nusbaum C."/>
            <person name="Birren B."/>
        </authorList>
    </citation>
    <scope>NUCLEOTIDE SEQUENCE [LARGE SCALE GENOMIC DNA]</scope>
    <source>
        <strain evidence="3 4">CJ01A1</strain>
    </source>
</reference>
<organism evidence="3 4">
    <name type="scientific">Phytophthora nicotianae CJ01A1</name>
    <dbReference type="NCBI Taxonomy" id="1317063"/>
    <lineage>
        <taxon>Eukaryota</taxon>
        <taxon>Sar</taxon>
        <taxon>Stramenopiles</taxon>
        <taxon>Oomycota</taxon>
        <taxon>Peronosporomycetes</taxon>
        <taxon>Peronosporales</taxon>
        <taxon>Peronosporaceae</taxon>
        <taxon>Phytophthora</taxon>
    </lineage>
</organism>
<dbReference type="OrthoDB" id="10442874at2759"/>
<feature type="coiled-coil region" evidence="1">
    <location>
        <begin position="98"/>
        <end position="125"/>
    </location>
</feature>
<dbReference type="EMBL" id="ANIX01000209">
    <property type="protein sequence ID" value="ETP26228.1"/>
    <property type="molecule type" value="Genomic_DNA"/>
</dbReference>
<evidence type="ECO:0000256" key="1">
    <source>
        <dbReference type="SAM" id="Coils"/>
    </source>
</evidence>
<proteinExistence type="predicted"/>
<feature type="region of interest" description="Disordered" evidence="2">
    <location>
        <begin position="53"/>
        <end position="74"/>
    </location>
</feature>
<protein>
    <submittedName>
        <fullName evidence="3">Uncharacterized protein</fullName>
    </submittedName>
</protein>
<dbReference type="AlphaFoldDB" id="W2XV15"/>
<gene>
    <name evidence="3" type="ORF">F441_00997</name>
</gene>
<sequence>MLSSNTDILSGATFFEEAADFFDNCFPPSSPLFNSIEESESSAAADMLTILDPSDEASNSSSPTNPPPINTTADERDLAVIALNMHREKEKLRRRKQRQRIKDELDKLRRVHGELDDQLKKLKLAKEAKPKGTTQIRDEKRRLTTTAKTQEIYIDNLHGLLQLQQNSATLESTWTSVIKDSTDHPLESADISMFASLLQKIESCRVKMDDILNGCGLLVMPTGVENSMHWCDESGELKYHQNLHKFTLPFDLETSQWSCWEPFKYRQRQCDREDYDGIEDSENTVALKFRVIRTMASGSTVSVVQWLVARRFIEHNRVSYIWKAYTEGEGIFRGMHSNQTGWGSLRPLPDGSGTLGDFCIRQFPVLFNAPPPSVNEFYHFLQAVLDEDKCDSLTVIYDSLPEHYIGV</sequence>
<comment type="caution">
    <text evidence="3">The sequence shown here is derived from an EMBL/GenBank/DDBJ whole genome shotgun (WGS) entry which is preliminary data.</text>
</comment>
<evidence type="ECO:0000313" key="4">
    <source>
        <dbReference type="Proteomes" id="UP000018958"/>
    </source>
</evidence>
<evidence type="ECO:0000313" key="3">
    <source>
        <dbReference type="EMBL" id="ETP26228.1"/>
    </source>
</evidence>
<keyword evidence="1" id="KW-0175">Coiled coil</keyword>
<dbReference type="Proteomes" id="UP000018958">
    <property type="component" value="Unassembled WGS sequence"/>
</dbReference>
<name>W2XV15_PHYNI</name>